<keyword evidence="6 9" id="KW-0067">ATP-binding</keyword>
<evidence type="ECO:0000256" key="3">
    <source>
        <dbReference type="ARBA" id="ARBA00022741"/>
    </source>
</evidence>
<dbReference type="Gene3D" id="1.20.5.5270">
    <property type="match status" value="1"/>
</dbReference>
<evidence type="ECO:0000256" key="9">
    <source>
        <dbReference type="PIRNR" id="PIRNR001174"/>
    </source>
</evidence>
<evidence type="ECO:0000259" key="17">
    <source>
        <dbReference type="PROSITE" id="PS51787"/>
    </source>
</evidence>
<evidence type="ECO:0000256" key="14">
    <source>
        <dbReference type="RuleBase" id="RU000592"/>
    </source>
</evidence>
<dbReference type="Pfam" id="PF05362">
    <property type="entry name" value="Lon_C"/>
    <property type="match status" value="1"/>
</dbReference>
<dbReference type="InterPro" id="IPR020568">
    <property type="entry name" value="Ribosomal_Su5_D2-typ_SF"/>
</dbReference>
<dbReference type="PROSITE" id="PS51787">
    <property type="entry name" value="LON_N"/>
    <property type="match status" value="1"/>
</dbReference>
<evidence type="ECO:0000256" key="7">
    <source>
        <dbReference type="ARBA" id="ARBA00023016"/>
    </source>
</evidence>
<evidence type="ECO:0000256" key="12">
    <source>
        <dbReference type="PROSITE-ProRule" id="PRU01122"/>
    </source>
</evidence>
<evidence type="ECO:0000256" key="15">
    <source>
        <dbReference type="SAM" id="MobiDB-lite"/>
    </source>
</evidence>
<evidence type="ECO:0000256" key="8">
    <source>
        <dbReference type="ARBA" id="ARBA00023140"/>
    </source>
</evidence>
<dbReference type="InterPro" id="IPR054594">
    <property type="entry name" value="Lon_lid"/>
</dbReference>
<dbReference type="Gene3D" id="3.30.230.10">
    <property type="match status" value="1"/>
</dbReference>
<feature type="domain" description="Lon N-terminal" evidence="17">
    <location>
        <begin position="15"/>
        <end position="280"/>
    </location>
</feature>
<dbReference type="PRINTS" id="PR00830">
    <property type="entry name" value="ENDOLAPTASE"/>
</dbReference>
<accession>A0AAV9V399</accession>
<dbReference type="SMART" id="SM00464">
    <property type="entry name" value="LON"/>
    <property type="match status" value="1"/>
</dbReference>
<dbReference type="InterPro" id="IPR003959">
    <property type="entry name" value="ATPase_AAA_core"/>
</dbReference>
<dbReference type="InterPro" id="IPR046336">
    <property type="entry name" value="Lon_prtase_N_sf"/>
</dbReference>
<evidence type="ECO:0000256" key="11">
    <source>
        <dbReference type="PIRSR" id="PIRSR001174-2"/>
    </source>
</evidence>
<dbReference type="EC" id="3.4.21.-" evidence="9 14"/>
<comment type="caution">
    <text evidence="18">The sequence shown here is derived from an EMBL/GenBank/DDBJ whole genome shotgun (WGS) entry which is preliminary data.</text>
</comment>
<dbReference type="InterPro" id="IPR008269">
    <property type="entry name" value="Lon_proteolytic"/>
</dbReference>
<dbReference type="Proteomes" id="UP001375240">
    <property type="component" value="Unassembled WGS sequence"/>
</dbReference>
<dbReference type="FunFam" id="3.40.50.300:FF:000382">
    <property type="entry name" value="Lon protease homolog 2, peroxisomal"/>
    <property type="match status" value="1"/>
</dbReference>
<dbReference type="InterPro" id="IPR003593">
    <property type="entry name" value="AAA+_ATPase"/>
</dbReference>
<dbReference type="Pfam" id="PF02190">
    <property type="entry name" value="LON_substr_bdg"/>
    <property type="match status" value="1"/>
</dbReference>
<feature type="domain" description="Lon proteolytic" evidence="16">
    <location>
        <begin position="705"/>
        <end position="892"/>
    </location>
</feature>
<keyword evidence="4 9" id="KW-0378">Hydrolase</keyword>
<dbReference type="InterPro" id="IPR014721">
    <property type="entry name" value="Ribsml_uS5_D2-typ_fold_subgr"/>
</dbReference>
<evidence type="ECO:0000256" key="4">
    <source>
        <dbReference type="ARBA" id="ARBA00022801"/>
    </source>
</evidence>
<feature type="region of interest" description="Disordered" evidence="15">
    <location>
        <begin position="429"/>
        <end position="451"/>
    </location>
</feature>
<dbReference type="InterPro" id="IPR004815">
    <property type="entry name" value="Lon_bac/euk-typ"/>
</dbReference>
<dbReference type="SUPFAM" id="SSF54211">
    <property type="entry name" value="Ribosomal protein S5 domain 2-like"/>
    <property type="match status" value="1"/>
</dbReference>
<dbReference type="GO" id="GO:0006508">
    <property type="term" value="P:proteolysis"/>
    <property type="evidence" value="ECO:0007669"/>
    <property type="project" value="UniProtKB-KW"/>
</dbReference>
<dbReference type="InterPro" id="IPR015947">
    <property type="entry name" value="PUA-like_sf"/>
</dbReference>
<dbReference type="Gene3D" id="1.10.8.60">
    <property type="match status" value="1"/>
</dbReference>
<dbReference type="AlphaFoldDB" id="A0AAV9V399"/>
<keyword evidence="8" id="KW-0576">Peroxisome</keyword>
<evidence type="ECO:0000313" key="18">
    <source>
        <dbReference type="EMBL" id="KAK6350335.1"/>
    </source>
</evidence>
<keyword evidence="7" id="KW-0346">Stress response</keyword>
<dbReference type="Gene3D" id="2.30.130.40">
    <property type="entry name" value="LON domain-like"/>
    <property type="match status" value="1"/>
</dbReference>
<name>A0AAV9V399_9PEZI</name>
<dbReference type="InterPro" id="IPR027417">
    <property type="entry name" value="P-loop_NTPase"/>
</dbReference>
<dbReference type="PROSITE" id="PS51786">
    <property type="entry name" value="LON_PROTEOLYTIC"/>
    <property type="match status" value="1"/>
</dbReference>
<evidence type="ECO:0000256" key="1">
    <source>
        <dbReference type="ARBA" id="ARBA00022490"/>
    </source>
</evidence>
<gene>
    <name evidence="18" type="ORF">TWF696_006567</name>
</gene>
<dbReference type="PANTHER" id="PTHR10046">
    <property type="entry name" value="ATP DEPENDENT LON PROTEASE FAMILY MEMBER"/>
    <property type="match status" value="1"/>
</dbReference>
<organism evidence="18 19">
    <name type="scientific">Orbilia brochopaga</name>
    <dbReference type="NCBI Taxonomy" id="3140254"/>
    <lineage>
        <taxon>Eukaryota</taxon>
        <taxon>Fungi</taxon>
        <taxon>Dikarya</taxon>
        <taxon>Ascomycota</taxon>
        <taxon>Pezizomycotina</taxon>
        <taxon>Orbiliomycetes</taxon>
        <taxon>Orbiliales</taxon>
        <taxon>Orbiliaceae</taxon>
        <taxon>Orbilia</taxon>
    </lineage>
</organism>
<dbReference type="EMBL" id="JAVHNQ010000004">
    <property type="protein sequence ID" value="KAK6350335.1"/>
    <property type="molecule type" value="Genomic_DNA"/>
</dbReference>
<feature type="region of interest" description="Disordered" evidence="15">
    <location>
        <begin position="297"/>
        <end position="325"/>
    </location>
</feature>
<protein>
    <recommendedName>
        <fullName evidence="9 14">Lon protease homolog</fullName>
        <ecNumber evidence="9 14">3.4.21.-</ecNumber>
    </recommendedName>
</protein>
<dbReference type="SUPFAM" id="SSF52540">
    <property type="entry name" value="P-loop containing nucleoside triphosphate hydrolases"/>
    <property type="match status" value="1"/>
</dbReference>
<keyword evidence="2 9" id="KW-0645">Protease</keyword>
<dbReference type="InterPro" id="IPR008268">
    <property type="entry name" value="Peptidase_S16_AS"/>
</dbReference>
<feature type="region of interest" description="Disordered" evidence="15">
    <location>
        <begin position="82"/>
        <end position="101"/>
    </location>
</feature>
<dbReference type="Pfam" id="PF22667">
    <property type="entry name" value="Lon_lid"/>
    <property type="match status" value="1"/>
</dbReference>
<dbReference type="GO" id="GO:0004176">
    <property type="term" value="F:ATP-dependent peptidase activity"/>
    <property type="evidence" value="ECO:0007669"/>
    <property type="project" value="UniProtKB-UniRule"/>
</dbReference>
<dbReference type="GO" id="GO:0004252">
    <property type="term" value="F:serine-type endopeptidase activity"/>
    <property type="evidence" value="ECO:0007669"/>
    <property type="project" value="UniProtKB-UniRule"/>
</dbReference>
<dbReference type="SMART" id="SM00382">
    <property type="entry name" value="AAA"/>
    <property type="match status" value="1"/>
</dbReference>
<evidence type="ECO:0000256" key="6">
    <source>
        <dbReference type="ARBA" id="ARBA00022840"/>
    </source>
</evidence>
<sequence length="907" mass="100038">MSAMSTPDTVPANVLPIIPLPSGHVLLPGVTKRIHVADRPDVVALLRKVFGRSAEEFLSNAQKVVGCVPLKAPSQVQFLRDRADQKHVEGEAPESPQERESFGVEDITERIIKAVITPDPKKVGPADLFTHGVSAKVVGLEERPVGGMTILVEGLDVFKLGKIVQESPYIEAEVEYIPMEDAVDANGQKHFLQLKSLSKELVILLRMSALTLRTGTGLPPLLARRVDQFVSSKDASEAAGLAHFMVSAVDANYVDQLSMLTAPNTNAKLERAVNILTKHVNTIRQQIKASQRVIIKRPDGNILGRPPPRFRPFQPTQNDDDQEDEHGDFLKRLQNTQLSPEAMTVVQRELKRLKRMSPAQAEYQVCRNYIENILEVPWVKTTNDNLDSSMLPRARKQLNDDHYGLEKVKRRLLEYLAVLRLKKQLEQENSEALTKPAADAKEPATPSPRKFQDKSPILLLVGPPGVGKTSLAKSIATALGRKFHRISLGGVRDEAEIRGHRRTYVAAMPGVIVSALKKVGVANPVILLDEIDKVGGSSFHGDPSAAMLEVLDPEQNWSFTDHYMGIPIDLSKVLFIATANSLDTIPAPLLDRMETISLSGYTTLEKKHIAARYLVPKQLQSNGLQTEQLVLSDDVLLKIIQSYTREAGVRNLEREIGSVCRAKAVEFAEARDEGKLDNYRRHVTVQDVENILGIEKFEEEVAERDLRPGIVTGLVAYSSGIGGSVLFIECSEYPGTGRLHLTGHLGKVLKESAEVALTWVKSHAYLLGLTSDPTEDVMKNRSVHLHCPSGGVPKDGPSAGCAITICLISLFSSRRVSPQLAMTGEMSLRGKVTAVGGIREKTIGAMRAGVKTVLLPEQNRKDGQELPDEVKKEMEIIYIRNIWEAMRAIWPDWTVSDESIGRVESHL</sequence>
<proteinExistence type="inferred from homology"/>
<evidence type="ECO:0000313" key="19">
    <source>
        <dbReference type="Proteomes" id="UP001375240"/>
    </source>
</evidence>
<evidence type="ECO:0000259" key="16">
    <source>
        <dbReference type="PROSITE" id="PS51786"/>
    </source>
</evidence>
<feature type="active site" evidence="10 12">
    <location>
        <position position="798"/>
    </location>
</feature>
<dbReference type="Gene3D" id="3.40.50.300">
    <property type="entry name" value="P-loop containing nucleotide triphosphate hydrolases"/>
    <property type="match status" value="1"/>
</dbReference>
<dbReference type="FunFam" id="1.20.5.5270:FF:000002">
    <property type="entry name" value="Lon protease homolog"/>
    <property type="match status" value="1"/>
</dbReference>
<dbReference type="GO" id="GO:0005524">
    <property type="term" value="F:ATP binding"/>
    <property type="evidence" value="ECO:0007669"/>
    <property type="project" value="UniProtKB-KW"/>
</dbReference>
<keyword evidence="3 9" id="KW-0547">Nucleotide-binding</keyword>
<evidence type="ECO:0000256" key="5">
    <source>
        <dbReference type="ARBA" id="ARBA00022825"/>
    </source>
</evidence>
<evidence type="ECO:0000256" key="2">
    <source>
        <dbReference type="ARBA" id="ARBA00022670"/>
    </source>
</evidence>
<feature type="binding site" evidence="11">
    <location>
        <begin position="462"/>
        <end position="469"/>
    </location>
    <ligand>
        <name>ATP</name>
        <dbReference type="ChEBI" id="CHEBI:30616"/>
    </ligand>
</feature>
<dbReference type="CDD" id="cd19500">
    <property type="entry name" value="RecA-like_Lon"/>
    <property type="match status" value="1"/>
</dbReference>
<keyword evidence="1" id="KW-0963">Cytoplasm</keyword>
<feature type="active site" evidence="10 12">
    <location>
        <position position="841"/>
    </location>
</feature>
<keyword evidence="19" id="KW-1185">Reference proteome</keyword>
<dbReference type="PROSITE" id="PS01046">
    <property type="entry name" value="LON_SER"/>
    <property type="match status" value="1"/>
</dbReference>
<dbReference type="FunFam" id="1.10.8.60:FF:000091">
    <property type="entry name" value="Lon protease homolog 2, peroxisomal"/>
    <property type="match status" value="1"/>
</dbReference>
<keyword evidence="5 9" id="KW-0720">Serine protease</keyword>
<dbReference type="Pfam" id="PF00004">
    <property type="entry name" value="AAA"/>
    <property type="match status" value="1"/>
</dbReference>
<dbReference type="GO" id="GO:0016887">
    <property type="term" value="F:ATP hydrolysis activity"/>
    <property type="evidence" value="ECO:0007669"/>
    <property type="project" value="InterPro"/>
</dbReference>
<dbReference type="FunFam" id="3.30.230.10:FF:000039">
    <property type="entry name" value="Lon protease homolog 2, peroxisomal"/>
    <property type="match status" value="1"/>
</dbReference>
<dbReference type="SUPFAM" id="SSF88697">
    <property type="entry name" value="PUA domain-like"/>
    <property type="match status" value="1"/>
</dbReference>
<dbReference type="InterPro" id="IPR003111">
    <property type="entry name" value="Lon_prtase_N"/>
</dbReference>
<comment type="similarity">
    <text evidence="9 12 13">Belongs to the peptidase S16 family.</text>
</comment>
<reference evidence="18 19" key="1">
    <citation type="submission" date="2019-10" db="EMBL/GenBank/DDBJ databases">
        <authorList>
            <person name="Palmer J.M."/>
        </authorList>
    </citation>
    <scope>NUCLEOTIDE SEQUENCE [LARGE SCALE GENOMIC DNA]</scope>
    <source>
        <strain evidence="18 19">TWF696</strain>
    </source>
</reference>
<evidence type="ECO:0000256" key="13">
    <source>
        <dbReference type="RuleBase" id="RU000591"/>
    </source>
</evidence>
<dbReference type="InterPro" id="IPR027065">
    <property type="entry name" value="Lon_Prtase"/>
</dbReference>
<evidence type="ECO:0000256" key="10">
    <source>
        <dbReference type="PIRSR" id="PIRSR001174-1"/>
    </source>
</evidence>
<dbReference type="NCBIfam" id="TIGR00763">
    <property type="entry name" value="lon"/>
    <property type="match status" value="1"/>
</dbReference>
<dbReference type="PIRSF" id="PIRSF001174">
    <property type="entry name" value="Lon_proteas"/>
    <property type="match status" value="1"/>
</dbReference>
<dbReference type="GO" id="GO:0030163">
    <property type="term" value="P:protein catabolic process"/>
    <property type="evidence" value="ECO:0007669"/>
    <property type="project" value="InterPro"/>
</dbReference>